<organism evidence="2 3">
    <name type="scientific">Geomicrobium sediminis</name>
    <dbReference type="NCBI Taxonomy" id="1347788"/>
    <lineage>
        <taxon>Bacteria</taxon>
        <taxon>Bacillati</taxon>
        <taxon>Bacillota</taxon>
        <taxon>Bacilli</taxon>
        <taxon>Bacillales</taxon>
        <taxon>Geomicrobium</taxon>
    </lineage>
</organism>
<keyword evidence="1" id="KW-0560">Oxidoreductase</keyword>
<dbReference type="SUPFAM" id="SSF51735">
    <property type="entry name" value="NAD(P)-binding Rossmann-fold domains"/>
    <property type="match status" value="1"/>
</dbReference>
<proteinExistence type="predicted"/>
<dbReference type="RefSeq" id="WP_204698018.1">
    <property type="nucleotide sequence ID" value="NZ_JAFBEC010000007.1"/>
</dbReference>
<dbReference type="Proteomes" id="UP000741863">
    <property type="component" value="Unassembled WGS sequence"/>
</dbReference>
<dbReference type="PANTHER" id="PTHR43157">
    <property type="entry name" value="PHOSPHATIDYLINOSITOL-GLYCAN BIOSYNTHESIS CLASS F PROTEIN-RELATED"/>
    <property type="match status" value="1"/>
</dbReference>
<comment type="caution">
    <text evidence="2">The sequence shown here is derived from an EMBL/GenBank/DDBJ whole genome shotgun (WGS) entry which is preliminary data.</text>
</comment>
<evidence type="ECO:0000256" key="1">
    <source>
        <dbReference type="ARBA" id="ARBA00023002"/>
    </source>
</evidence>
<sequence length="280" mass="30975">MRSPTVIVTGANSGIGKATAKALASKGANVVLACRNERKGQIAKQELLAQVPYGNFTVLKCDLNDLKQLHEFVEEFKKRFDSLDILINNAGVVTLKNEVTAQGFEKMLGVNHLGHFYLTEQLLPLIQRSNRGRIIILSSGAYKWGDFDESNANLTEEFSIAKAYGRSKLANLWYVHALSERLKHSHINVMAVHPGAVSTSLGVDRSNGFGEGIHRMLRPFFLSAEKGARTSVSLALRDDVVNGGYYYKGKIKAVDGIAKDLERAKHLERWSYEAIEQALS</sequence>
<dbReference type="Gene3D" id="3.40.50.720">
    <property type="entry name" value="NAD(P)-binding Rossmann-like Domain"/>
    <property type="match status" value="1"/>
</dbReference>
<dbReference type="InterPro" id="IPR036291">
    <property type="entry name" value="NAD(P)-bd_dom_sf"/>
</dbReference>
<dbReference type="Pfam" id="PF00106">
    <property type="entry name" value="adh_short"/>
    <property type="match status" value="1"/>
</dbReference>
<dbReference type="InterPro" id="IPR002347">
    <property type="entry name" value="SDR_fam"/>
</dbReference>
<dbReference type="PANTHER" id="PTHR43157:SF31">
    <property type="entry name" value="PHOSPHATIDYLINOSITOL-GLYCAN BIOSYNTHESIS CLASS F PROTEIN"/>
    <property type="match status" value="1"/>
</dbReference>
<keyword evidence="3" id="KW-1185">Reference proteome</keyword>
<reference evidence="2 3" key="1">
    <citation type="submission" date="2021-01" db="EMBL/GenBank/DDBJ databases">
        <title>Genomic Encyclopedia of Type Strains, Phase IV (KMG-IV): sequencing the most valuable type-strain genomes for metagenomic binning, comparative biology and taxonomic classification.</title>
        <authorList>
            <person name="Goeker M."/>
        </authorList>
    </citation>
    <scope>NUCLEOTIDE SEQUENCE [LARGE SCALE GENOMIC DNA]</scope>
    <source>
        <strain evidence="2 3">DSM 25540</strain>
    </source>
</reference>
<gene>
    <name evidence="2" type="ORF">JOD17_002481</name>
</gene>
<evidence type="ECO:0000313" key="3">
    <source>
        <dbReference type="Proteomes" id="UP000741863"/>
    </source>
</evidence>
<protein>
    <submittedName>
        <fullName evidence="2">NAD(P)-dependent dehydrogenase (Short-subunit alcohol dehydrogenase family)</fullName>
    </submittedName>
</protein>
<dbReference type="CDD" id="cd05327">
    <property type="entry name" value="retinol-DH_like_SDR_c_like"/>
    <property type="match status" value="1"/>
</dbReference>
<accession>A0ABS2PDN5</accession>
<name>A0ABS2PDN5_9BACL</name>
<evidence type="ECO:0000313" key="2">
    <source>
        <dbReference type="EMBL" id="MBM7633387.1"/>
    </source>
</evidence>
<dbReference type="EMBL" id="JAFBEC010000007">
    <property type="protein sequence ID" value="MBM7633387.1"/>
    <property type="molecule type" value="Genomic_DNA"/>
</dbReference>
<dbReference type="PRINTS" id="PR00081">
    <property type="entry name" value="GDHRDH"/>
</dbReference>